<evidence type="ECO:0000313" key="2">
    <source>
        <dbReference type="Proteomes" id="UP001201812"/>
    </source>
</evidence>
<comment type="caution">
    <text evidence="1">The sequence shown here is derived from an EMBL/GenBank/DDBJ whole genome shotgun (WGS) entry which is preliminary data.</text>
</comment>
<accession>A0AAD4MDT4</accession>
<protein>
    <submittedName>
        <fullName evidence="1">Uncharacterized protein</fullName>
    </submittedName>
</protein>
<dbReference type="EMBL" id="JAKKPZ010001090">
    <property type="protein sequence ID" value="KAI1690783.1"/>
    <property type="molecule type" value="Genomic_DNA"/>
</dbReference>
<keyword evidence="2" id="KW-1185">Reference proteome</keyword>
<dbReference type="Proteomes" id="UP001201812">
    <property type="component" value="Unassembled WGS sequence"/>
</dbReference>
<proteinExistence type="predicted"/>
<sequence>MLTVNNFRMVFPVSQSVRSRRLLLRNTNNKSFLVKIIPSSLKLLSITPLSQTGRSIYLVEADSTVYITVSLDQRGFNVDKDPEEMRYLHLDVYCVDQLPGKDAIRGWLDSDSHPQSELVAALDIVRSRELAVLETLLEIPGNAHRINPVTRPSYGVDDSDCVTAHHVDSGTATVIPLSADDVRELLPSDTMLRTATVVEDSWCLAALKAVAGLFTCVCQVYAVIFPAPIAEPKTPPYELTTPPNYELETPPNELATPPDTVFARNKLWIEKCNFGSSAKCSSFRK</sequence>
<dbReference type="AlphaFoldDB" id="A0AAD4MDT4"/>
<evidence type="ECO:0000313" key="1">
    <source>
        <dbReference type="EMBL" id="KAI1690783.1"/>
    </source>
</evidence>
<name>A0AAD4MDT4_9BILA</name>
<gene>
    <name evidence="1" type="ORF">DdX_22302</name>
</gene>
<organism evidence="1 2">
    <name type="scientific">Ditylenchus destructor</name>
    <dbReference type="NCBI Taxonomy" id="166010"/>
    <lineage>
        <taxon>Eukaryota</taxon>
        <taxon>Metazoa</taxon>
        <taxon>Ecdysozoa</taxon>
        <taxon>Nematoda</taxon>
        <taxon>Chromadorea</taxon>
        <taxon>Rhabditida</taxon>
        <taxon>Tylenchina</taxon>
        <taxon>Tylenchomorpha</taxon>
        <taxon>Sphaerularioidea</taxon>
        <taxon>Anguinidae</taxon>
        <taxon>Anguininae</taxon>
        <taxon>Ditylenchus</taxon>
    </lineage>
</organism>
<reference evidence="1" key="1">
    <citation type="submission" date="2022-01" db="EMBL/GenBank/DDBJ databases">
        <title>Genome Sequence Resource for Two Populations of Ditylenchus destructor, the Migratory Endoparasitic Phytonematode.</title>
        <authorList>
            <person name="Zhang H."/>
            <person name="Lin R."/>
            <person name="Xie B."/>
        </authorList>
    </citation>
    <scope>NUCLEOTIDE SEQUENCE</scope>
    <source>
        <strain evidence="1">BazhouSP</strain>
    </source>
</reference>